<keyword evidence="8" id="KW-0812">Transmembrane</keyword>
<dbReference type="GO" id="GO:0009927">
    <property type="term" value="F:histidine phosphotransfer kinase activity"/>
    <property type="evidence" value="ECO:0007669"/>
    <property type="project" value="TreeGrafter"/>
</dbReference>
<dbReference type="CDD" id="cd17546">
    <property type="entry name" value="REC_hyHK_CKI1_RcsC-like"/>
    <property type="match status" value="1"/>
</dbReference>
<feature type="domain" description="Histidine kinase" evidence="9">
    <location>
        <begin position="233"/>
        <end position="524"/>
    </location>
</feature>
<dbReference type="EC" id="2.7.13.3" evidence="2"/>
<reference evidence="11" key="1">
    <citation type="submission" date="2014-11" db="EMBL/GenBank/DDBJ databases">
        <authorList>
            <person name="Otto D Thomas"/>
            <person name="Naeem Raeece"/>
        </authorList>
    </citation>
    <scope>NUCLEOTIDE SEQUENCE</scope>
</reference>
<feature type="modified residue" description="4-aspartylphosphate" evidence="6">
    <location>
        <position position="725"/>
    </location>
</feature>
<dbReference type="AlphaFoldDB" id="A0A0G4HZS9"/>
<evidence type="ECO:0000256" key="8">
    <source>
        <dbReference type="SAM" id="Phobius"/>
    </source>
</evidence>
<dbReference type="PANTHER" id="PTHR43047">
    <property type="entry name" value="TWO-COMPONENT HISTIDINE PROTEIN KINASE"/>
    <property type="match status" value="1"/>
</dbReference>
<evidence type="ECO:0000313" key="11">
    <source>
        <dbReference type="EMBL" id="CEM50091.1"/>
    </source>
</evidence>
<dbReference type="VEuPathDB" id="CryptoDB:Cvel_9792"/>
<sequence>MNVLRWFALPKRGDTPPDKASEMTDSSEEEPRTMALRRQLEKMRTPLLYMFGPPTWIPWGIMCAVGSLPVSRAVCTIAVQVILMKTPDIALHFRKYTDLIVALLLSLMVWGGAVAFGLFEAERMAAEAAAKMPLHHGGSFFSMLAVGNSFQLRREAFLVFVFNLLMSHACMRMKFVSTYGSPEDHMDTLSMLIFAGLCCFFLRSLRDEAFFAAVEFKKMKQHAEKQKHSFLAYIMHEVRNPLSASCLLMCEQSEVIAELKQLVEAHADQRGGAREGEEKERDMEDLQMKLESLDDLSRTVLSQIDQMGNICDDVLHLEKLASGTFEFSFSPGSVVRFYEETVREAAPVFKSKHLVSKPEIDVADSVNVFSLSEEEDVRVWADFARLKQVLSNFLSNARKFSPAGGAVSFRLEVCLLSESPSHPRGGGPHASHLPDDAFTEGSTWVRLRFSVRDGGVGLSEEDLPKLFKPYSQIRAGEQQNGGGTGLGLCISRVLVDAHCGGKIGAVSEGTGKGSEFFFEFDSPIVGMLPFDDSPGLSAVANVAAVGGSGCGEAESAENVDIEVREGRERRRREKRGKGKGKKGMIWTDRERARHSSRASPQSANTPLSLPAALAEGLRRRRATAPAPPVTEAPSNFQSREKHRDTLGHSPLLNGREITLGSWVSMVDVKRYTADVLLVDDNSMCQLAGSLALKRLGLSVEVSPDGDAAVARFVEKKERFRLVLMDRNMPKLEGPPAIKAVINHLKEKEKEKERSGRSPTAAPDSLPLFVGLTGQTEESEAFLEAGATDILFKPVTTEKLQNALMSLNFDFPNKVKQSSREGSRRGSNSGGRRKGGDASAHAATATHGQRELVRLGKRADTFSGRLNGSPFGQVS</sequence>
<dbReference type="InterPro" id="IPR003594">
    <property type="entry name" value="HATPase_dom"/>
</dbReference>
<evidence type="ECO:0000256" key="3">
    <source>
        <dbReference type="ARBA" id="ARBA00022553"/>
    </source>
</evidence>
<evidence type="ECO:0000256" key="1">
    <source>
        <dbReference type="ARBA" id="ARBA00000085"/>
    </source>
</evidence>
<name>A0A0G4HZS9_9ALVE</name>
<feature type="transmembrane region" description="Helical" evidence="8">
    <location>
        <begin position="96"/>
        <end position="119"/>
    </location>
</feature>
<dbReference type="InterPro" id="IPR005467">
    <property type="entry name" value="His_kinase_dom"/>
</dbReference>
<dbReference type="Pfam" id="PF02518">
    <property type="entry name" value="HATPase_c"/>
    <property type="match status" value="1"/>
</dbReference>
<dbReference type="PRINTS" id="PR00344">
    <property type="entry name" value="BCTRLSENSOR"/>
</dbReference>
<dbReference type="PANTHER" id="PTHR43047:SF69">
    <property type="entry name" value="HISTIDINE KINASE CONTAINING CHEY-HOMOLOGOUS RECEIVER DOMAIN-RELATED"/>
    <property type="match status" value="1"/>
</dbReference>
<dbReference type="EMBL" id="CDMZ01004552">
    <property type="protein sequence ID" value="CEM50091.1"/>
    <property type="molecule type" value="Genomic_DNA"/>
</dbReference>
<feature type="compositionally biased region" description="Polar residues" evidence="7">
    <location>
        <begin position="863"/>
        <end position="874"/>
    </location>
</feature>
<dbReference type="InterPro" id="IPR011006">
    <property type="entry name" value="CheY-like_superfamily"/>
</dbReference>
<dbReference type="GO" id="GO:0000155">
    <property type="term" value="F:phosphorelay sensor kinase activity"/>
    <property type="evidence" value="ECO:0007669"/>
    <property type="project" value="InterPro"/>
</dbReference>
<dbReference type="CDD" id="cd00082">
    <property type="entry name" value="HisKA"/>
    <property type="match status" value="1"/>
</dbReference>
<keyword evidence="8" id="KW-0472">Membrane</keyword>
<keyword evidence="8" id="KW-1133">Transmembrane helix</keyword>
<dbReference type="GO" id="GO:0005886">
    <property type="term" value="C:plasma membrane"/>
    <property type="evidence" value="ECO:0007669"/>
    <property type="project" value="TreeGrafter"/>
</dbReference>
<feature type="compositionally biased region" description="Basic and acidic residues" evidence="7">
    <location>
        <begin position="11"/>
        <end position="22"/>
    </location>
</feature>
<evidence type="ECO:0000259" key="10">
    <source>
        <dbReference type="PROSITE" id="PS50110"/>
    </source>
</evidence>
<protein>
    <recommendedName>
        <fullName evidence="2">histidine kinase</fullName>
        <ecNumber evidence="2">2.7.13.3</ecNumber>
    </recommendedName>
</protein>
<feature type="domain" description="Response regulatory" evidence="10">
    <location>
        <begin position="674"/>
        <end position="807"/>
    </location>
</feature>
<dbReference type="InterPro" id="IPR036890">
    <property type="entry name" value="HATPase_C_sf"/>
</dbReference>
<keyword evidence="3 6" id="KW-0597">Phosphoprotein</keyword>
<organism evidence="11">
    <name type="scientific">Chromera velia CCMP2878</name>
    <dbReference type="NCBI Taxonomy" id="1169474"/>
    <lineage>
        <taxon>Eukaryota</taxon>
        <taxon>Sar</taxon>
        <taxon>Alveolata</taxon>
        <taxon>Colpodellida</taxon>
        <taxon>Chromeraceae</taxon>
        <taxon>Chromera</taxon>
    </lineage>
</organism>
<gene>
    <name evidence="11" type="ORF">Cvel_9792</name>
</gene>
<comment type="catalytic activity">
    <reaction evidence="1">
        <text>ATP + protein L-histidine = ADP + protein N-phospho-L-histidine.</text>
        <dbReference type="EC" id="2.7.13.3"/>
    </reaction>
</comment>
<dbReference type="PhylomeDB" id="A0A0G4HZS9"/>
<evidence type="ECO:0000256" key="5">
    <source>
        <dbReference type="ARBA" id="ARBA00022777"/>
    </source>
</evidence>
<evidence type="ECO:0000256" key="7">
    <source>
        <dbReference type="SAM" id="MobiDB-lite"/>
    </source>
</evidence>
<feature type="transmembrane region" description="Helical" evidence="8">
    <location>
        <begin position="56"/>
        <end position="84"/>
    </location>
</feature>
<dbReference type="SUPFAM" id="SSF52172">
    <property type="entry name" value="CheY-like"/>
    <property type="match status" value="1"/>
</dbReference>
<dbReference type="PROSITE" id="PS50109">
    <property type="entry name" value="HIS_KIN"/>
    <property type="match status" value="1"/>
</dbReference>
<evidence type="ECO:0000259" key="9">
    <source>
        <dbReference type="PROSITE" id="PS50109"/>
    </source>
</evidence>
<keyword evidence="5" id="KW-0418">Kinase</keyword>
<feature type="region of interest" description="Disordered" evidence="7">
    <location>
        <begin position="566"/>
        <end position="649"/>
    </location>
</feature>
<feature type="compositionally biased region" description="Basic and acidic residues" evidence="7">
    <location>
        <begin position="847"/>
        <end position="859"/>
    </location>
</feature>
<evidence type="ECO:0000256" key="2">
    <source>
        <dbReference type="ARBA" id="ARBA00012438"/>
    </source>
</evidence>
<dbReference type="InterPro" id="IPR004358">
    <property type="entry name" value="Sig_transdc_His_kin-like_C"/>
</dbReference>
<feature type="region of interest" description="Disordered" evidence="7">
    <location>
        <begin position="813"/>
        <end position="874"/>
    </location>
</feature>
<feature type="region of interest" description="Disordered" evidence="7">
    <location>
        <begin position="747"/>
        <end position="767"/>
    </location>
</feature>
<dbReference type="InterPro" id="IPR003661">
    <property type="entry name" value="HisK_dim/P_dom"/>
</dbReference>
<dbReference type="PROSITE" id="PS50110">
    <property type="entry name" value="RESPONSE_REGULATORY"/>
    <property type="match status" value="1"/>
</dbReference>
<accession>A0A0G4HZS9</accession>
<feature type="compositionally biased region" description="Basic residues" evidence="7">
    <location>
        <begin position="569"/>
        <end position="582"/>
    </location>
</feature>
<evidence type="ECO:0000256" key="6">
    <source>
        <dbReference type="PROSITE-ProRule" id="PRU00169"/>
    </source>
</evidence>
<dbReference type="Gene3D" id="1.10.287.130">
    <property type="match status" value="1"/>
</dbReference>
<dbReference type="Gene3D" id="3.40.50.2300">
    <property type="match status" value="1"/>
</dbReference>
<evidence type="ECO:0000256" key="4">
    <source>
        <dbReference type="ARBA" id="ARBA00022679"/>
    </source>
</evidence>
<dbReference type="SMART" id="SM00387">
    <property type="entry name" value="HATPase_c"/>
    <property type="match status" value="1"/>
</dbReference>
<feature type="compositionally biased region" description="Polar residues" evidence="7">
    <location>
        <begin position="597"/>
        <end position="607"/>
    </location>
</feature>
<dbReference type="SUPFAM" id="SSF55874">
    <property type="entry name" value="ATPase domain of HSP90 chaperone/DNA topoisomerase II/histidine kinase"/>
    <property type="match status" value="1"/>
</dbReference>
<dbReference type="SMART" id="SM00448">
    <property type="entry name" value="REC"/>
    <property type="match status" value="1"/>
</dbReference>
<proteinExistence type="predicted"/>
<dbReference type="Gene3D" id="3.30.565.10">
    <property type="entry name" value="Histidine kinase-like ATPase, C-terminal domain"/>
    <property type="match status" value="1"/>
</dbReference>
<keyword evidence="4" id="KW-0808">Transferase</keyword>
<dbReference type="InterPro" id="IPR001789">
    <property type="entry name" value="Sig_transdc_resp-reg_receiver"/>
</dbReference>
<feature type="region of interest" description="Disordered" evidence="7">
    <location>
        <begin position="9"/>
        <end position="32"/>
    </location>
</feature>